<accession>A0A1I2MZZ4</accession>
<evidence type="ECO:0000313" key="7">
    <source>
        <dbReference type="EMBL" id="SFF96688.1"/>
    </source>
</evidence>
<keyword evidence="3" id="KW-0808">Transferase</keyword>
<dbReference type="GO" id="GO:0009007">
    <property type="term" value="F:site-specific DNA-methyltransferase (adenine-specific) activity"/>
    <property type="evidence" value="ECO:0007669"/>
    <property type="project" value="UniProtKB-EC"/>
</dbReference>
<evidence type="ECO:0000313" key="8">
    <source>
        <dbReference type="Proteomes" id="UP000198661"/>
    </source>
</evidence>
<dbReference type="Proteomes" id="UP000198661">
    <property type="component" value="Unassembled WGS sequence"/>
</dbReference>
<dbReference type="GO" id="GO:0003676">
    <property type="term" value="F:nucleic acid binding"/>
    <property type="evidence" value="ECO:0007669"/>
    <property type="project" value="InterPro"/>
</dbReference>
<dbReference type="InterPro" id="IPR002052">
    <property type="entry name" value="DNA_methylase_N6_adenine_CS"/>
</dbReference>
<dbReference type="PANTHER" id="PTHR33841">
    <property type="entry name" value="DNA METHYLTRANSFERASE YEEA-RELATED"/>
    <property type="match status" value="1"/>
</dbReference>
<dbReference type="GO" id="GO:0032259">
    <property type="term" value="P:methylation"/>
    <property type="evidence" value="ECO:0007669"/>
    <property type="project" value="UniProtKB-KW"/>
</dbReference>
<dbReference type="EC" id="2.1.1.72" evidence="1"/>
<dbReference type="PROSITE" id="PS00092">
    <property type="entry name" value="N6_MTASE"/>
    <property type="match status" value="1"/>
</dbReference>
<evidence type="ECO:0000259" key="6">
    <source>
        <dbReference type="Pfam" id="PF07669"/>
    </source>
</evidence>
<organism evidence="7 8">
    <name type="scientific">Planifilum fulgidum</name>
    <dbReference type="NCBI Taxonomy" id="201973"/>
    <lineage>
        <taxon>Bacteria</taxon>
        <taxon>Bacillati</taxon>
        <taxon>Bacillota</taxon>
        <taxon>Bacilli</taxon>
        <taxon>Bacillales</taxon>
        <taxon>Thermoactinomycetaceae</taxon>
        <taxon>Planifilum</taxon>
    </lineage>
</organism>
<dbReference type="PANTHER" id="PTHR33841:SF1">
    <property type="entry name" value="DNA METHYLTRANSFERASE A"/>
    <property type="match status" value="1"/>
</dbReference>
<reference evidence="7 8" key="1">
    <citation type="submission" date="2016-10" db="EMBL/GenBank/DDBJ databases">
        <authorList>
            <person name="de Groot N.N."/>
        </authorList>
    </citation>
    <scope>NUCLEOTIDE SEQUENCE [LARGE SCALE GENOMIC DNA]</scope>
    <source>
        <strain evidence="7 8">DSM 44945</strain>
    </source>
</reference>
<dbReference type="InterPro" id="IPR050953">
    <property type="entry name" value="N4_N6_ade-DNA_methylase"/>
</dbReference>
<evidence type="ECO:0000256" key="3">
    <source>
        <dbReference type="ARBA" id="ARBA00022679"/>
    </source>
</evidence>
<comment type="catalytic activity">
    <reaction evidence="5">
        <text>a 2'-deoxyadenosine in DNA + S-adenosyl-L-methionine = an N(6)-methyl-2'-deoxyadenosine in DNA + S-adenosyl-L-homocysteine + H(+)</text>
        <dbReference type="Rhea" id="RHEA:15197"/>
        <dbReference type="Rhea" id="RHEA-COMP:12418"/>
        <dbReference type="Rhea" id="RHEA-COMP:12419"/>
        <dbReference type="ChEBI" id="CHEBI:15378"/>
        <dbReference type="ChEBI" id="CHEBI:57856"/>
        <dbReference type="ChEBI" id="CHEBI:59789"/>
        <dbReference type="ChEBI" id="CHEBI:90615"/>
        <dbReference type="ChEBI" id="CHEBI:90616"/>
        <dbReference type="EC" id="2.1.1.72"/>
    </reaction>
</comment>
<dbReference type="PRINTS" id="PR00507">
    <property type="entry name" value="N12N6MTFRASE"/>
</dbReference>
<feature type="domain" description="Type II methyltransferase M.TaqI-like" evidence="6">
    <location>
        <begin position="604"/>
        <end position="895"/>
    </location>
</feature>
<evidence type="ECO:0000256" key="2">
    <source>
        <dbReference type="ARBA" id="ARBA00022603"/>
    </source>
</evidence>
<dbReference type="Pfam" id="PF07669">
    <property type="entry name" value="Eco57I"/>
    <property type="match status" value="1"/>
</dbReference>
<dbReference type="InterPro" id="IPR011639">
    <property type="entry name" value="MethylTrfase_TaqI-like_dom"/>
</dbReference>
<keyword evidence="4" id="KW-0949">S-adenosyl-L-methionine</keyword>
<dbReference type="RefSeq" id="WP_092037557.1">
    <property type="nucleotide sequence ID" value="NZ_FOOK01000010.1"/>
</dbReference>
<keyword evidence="2" id="KW-0489">Methyltransferase</keyword>
<gene>
    <name evidence="7" type="ORF">SAMN04488025_11065</name>
</gene>
<dbReference type="GO" id="GO:0006304">
    <property type="term" value="P:DNA modification"/>
    <property type="evidence" value="ECO:0007669"/>
    <property type="project" value="InterPro"/>
</dbReference>
<name>A0A1I2MZZ4_9BACL</name>
<dbReference type="STRING" id="201973.SAMN04488025_11065"/>
<dbReference type="EMBL" id="FOOK01000010">
    <property type="protein sequence ID" value="SFF96688.1"/>
    <property type="molecule type" value="Genomic_DNA"/>
</dbReference>
<dbReference type="OrthoDB" id="32195at2"/>
<dbReference type="SUPFAM" id="SSF53335">
    <property type="entry name" value="S-adenosyl-L-methionine-dependent methyltransferases"/>
    <property type="match status" value="1"/>
</dbReference>
<keyword evidence="8" id="KW-1185">Reference proteome</keyword>
<evidence type="ECO:0000256" key="4">
    <source>
        <dbReference type="ARBA" id="ARBA00022691"/>
    </source>
</evidence>
<dbReference type="Gene3D" id="3.40.50.150">
    <property type="entry name" value="Vaccinia Virus protein VP39"/>
    <property type="match status" value="2"/>
</dbReference>
<proteinExistence type="predicted"/>
<evidence type="ECO:0000256" key="5">
    <source>
        <dbReference type="ARBA" id="ARBA00047942"/>
    </source>
</evidence>
<sequence>MTIASLGNINDFYNPFFVENRLKREAASILKAVFAEGEDPAAAIRALRQDYQGIKGKVREQAAGAQQDLTGWHESLARALGYADLSRDAALILEDGRRMALLADLRDEADRRLVALLEGPFVFEGEGLLKVSWSDGPGEEDRTLENRVGLLFREANRPRFVLAFLGRFVCLFDCEKWSDRRYLAVDLDLLFSPLAKGDAEVFVGLFHRRILAGSRRDDYLNRLEEESRQHAVGVTEDLKHRAREAVELLGNEFVHYQRARHKPYLNVPGLERRLTAECLRYVYRLLFLFYVESRAKEQGIVPMQSEEYRSAYSLEALRDLENQPLISEAAKNGTYFQESLDKLFKLINEGGPTGTHNQQRAPAIGEKPLSAGFTLRGLRSELFDPGSTPLLSSIKIRNEVLQKIIRLLSLAEGKQGQRRISYAGLTTNHLGEIYEGLLSYSGFFAREKLVEVKRAKDKGNGMVPTWFLPEGKLPEYNLKEEEFVLRRNDDGEWERVHYEKGTFIFRLRGRERQETASYYTPSVLTEAVVRHTLKEILPRLSADEVLKLTVLEPAMGSGSFLNEAVNQLAEAYLAKKEEEMGVQLEESRRAFELARVRAYITAKRVYGVDKNPLAIELAGVSLWFNTLHAGQAGPWYEARLAVGNSLIGARRAVYSEESLRMGRWTDQPPDRNRTGVERGEKVYHFLLPDPDMCKYDKDRAVKELCKEELAAIRKWKKQFPKKIEKGFFQRLARLSAEIDRLWNKAVEQRKELLDQVDDRLTVWPASQEEDQPNNYTIRERKAKLRELLEGNHSPFHIVKRILDIWCALWFWPIQKADRLPSYDGWISAVEDLVKAADIRSEGVAGVEERHPWLSIVKEVAEKERFHHWELVFGEVFEDNGGFDVILGNPPWVPVEWEERDVLGEFDPLIELRKEPAGTVARKRADLLRDPSIRVAYLDLYVSRTASQAYFSSPTQFPELQGSRANLYKCFIVRSWYWGSEKGRIGLLHPEGVYDEAKGGRLRSLLYPRLVAHYQFVNEKKLFRDITNHVRFSINIYQVRPKKRISFRHMGNLFVPKTIDESLRHSGVGPVPGYKTRDNQWETRGHARRVVTITDEELALFRNLYGDERESVLKQVLPVIHSEEVLRVLKRFTEAGVSLAKSEVEHAQTQCWNETADVKQTKTIRRHTRFPERVDELILSGPHIHVGNPLYKTPNEGCSTNRDYSAVDLERVTEDYLPRTNYVPAVSMEEYRNRAPRFGEVSFLDRYRLVHRNMAGPTSERTLISAVIPPGAAHINGLRSLLFADYRTLAIFSGVTFSIVADFFIKASGKDNLYSLVEQLRLPDDPEISRMIIARALRLNCLTIYYKGLWEELYDPAFNEDGFVKSDPRLKPWSHLTREWNRDVALRTDYERRQALVELDALVALAYGLTKEELLTIYRVHFPVLQHYERNERFYDARGRLVPRDVVKAHQLQYKIDRGLASIPRGKALQQHRERLAAGYVPVRPGTEEPFDRCDREEDMSQAYDAFKRILQEATA</sequence>
<protein>
    <recommendedName>
        <fullName evidence="1">site-specific DNA-methyltransferase (adenine-specific)</fullName>
        <ecNumber evidence="1">2.1.1.72</ecNumber>
    </recommendedName>
</protein>
<evidence type="ECO:0000256" key="1">
    <source>
        <dbReference type="ARBA" id="ARBA00011900"/>
    </source>
</evidence>
<dbReference type="InterPro" id="IPR029063">
    <property type="entry name" value="SAM-dependent_MTases_sf"/>
</dbReference>